<sequence>MGGGYSPPNRVHGVGFRAGKLTAGDDTWLASCRVDGDELVVESCRSASDALGVRAAREAAVPAVTRFVAGLDGDAAVGFDFPFGLPRHIVVDRPWEGFLFEFPNWFASADDMRERCRMHAELVSGGEKLLLLRATDRPLSAVSPYDERLATETFHGIRDVLRPLVTTGQAVAVPIQEPDPDCPSLLETYPAGTLDTMSLSPPASASDPEESAARRERIVARLADAGVRPTDEVREAMHRSDDALSAVLVAFAAYRNTLDGGAIRTDDEEHVHEGYIYV</sequence>
<evidence type="ECO:0000313" key="2">
    <source>
        <dbReference type="Proteomes" id="UP001595921"/>
    </source>
</evidence>
<dbReference type="InterPro" id="IPR007362">
    <property type="entry name" value="DUF429"/>
</dbReference>
<evidence type="ECO:0000313" key="1">
    <source>
        <dbReference type="EMBL" id="MFC4360073.1"/>
    </source>
</evidence>
<gene>
    <name evidence="1" type="ORF">ACFO0N_19155</name>
</gene>
<organism evidence="1 2">
    <name type="scientific">Halobium salinum</name>
    <dbReference type="NCBI Taxonomy" id="1364940"/>
    <lineage>
        <taxon>Archaea</taxon>
        <taxon>Methanobacteriati</taxon>
        <taxon>Methanobacteriota</taxon>
        <taxon>Stenosarchaea group</taxon>
        <taxon>Halobacteria</taxon>
        <taxon>Halobacteriales</taxon>
        <taxon>Haloferacaceae</taxon>
        <taxon>Halobium</taxon>
    </lineage>
</organism>
<dbReference type="EMBL" id="JBHSDS010000010">
    <property type="protein sequence ID" value="MFC4360073.1"/>
    <property type="molecule type" value="Genomic_DNA"/>
</dbReference>
<dbReference type="Proteomes" id="UP001595921">
    <property type="component" value="Unassembled WGS sequence"/>
</dbReference>
<dbReference type="AlphaFoldDB" id="A0ABD5PH21"/>
<proteinExistence type="predicted"/>
<reference evidence="1 2" key="1">
    <citation type="journal article" date="2019" name="Int. J. Syst. Evol. Microbiol.">
        <title>The Global Catalogue of Microorganisms (GCM) 10K type strain sequencing project: providing services to taxonomists for standard genome sequencing and annotation.</title>
        <authorList>
            <consortium name="The Broad Institute Genomics Platform"/>
            <consortium name="The Broad Institute Genome Sequencing Center for Infectious Disease"/>
            <person name="Wu L."/>
            <person name="Ma J."/>
        </authorList>
    </citation>
    <scope>NUCLEOTIDE SEQUENCE [LARGE SCALE GENOMIC DNA]</scope>
    <source>
        <strain evidence="1 2">CGMCC 1.12553</strain>
    </source>
</reference>
<keyword evidence="2" id="KW-1185">Reference proteome</keyword>
<dbReference type="Pfam" id="PF04250">
    <property type="entry name" value="DUF429"/>
    <property type="match status" value="1"/>
</dbReference>
<comment type="caution">
    <text evidence="1">The sequence shown here is derived from an EMBL/GenBank/DDBJ whole genome shotgun (WGS) entry which is preliminary data.</text>
</comment>
<name>A0ABD5PH21_9EURY</name>
<dbReference type="RefSeq" id="WP_267623230.1">
    <property type="nucleotide sequence ID" value="NZ_JAODIW010000008.1"/>
</dbReference>
<protein>
    <submittedName>
        <fullName evidence="1">DUF429 domain-containing protein</fullName>
    </submittedName>
</protein>
<accession>A0ABD5PH21</accession>